<keyword evidence="7 8" id="KW-0472">Membrane</keyword>
<feature type="transmembrane region" description="Helical" evidence="8">
    <location>
        <begin position="184"/>
        <end position="206"/>
    </location>
</feature>
<comment type="subcellular location">
    <subcellularLocation>
        <location evidence="1">Membrane</location>
    </subcellularLocation>
</comment>
<dbReference type="InterPro" id="IPR034804">
    <property type="entry name" value="SQR/QFR_C/D"/>
</dbReference>
<dbReference type="PIRSF" id="PIRSF000177">
    <property type="entry name" value="Fumar_rd_cyt_b"/>
    <property type="match status" value="1"/>
</dbReference>
<keyword evidence="3 8" id="KW-0812">Transmembrane</keyword>
<reference evidence="10" key="1">
    <citation type="journal article" date="2019" name="Int. J. Syst. Evol. Microbiol.">
        <title>The Global Catalogue of Microorganisms (GCM) 10K type strain sequencing project: providing services to taxonomists for standard genome sequencing and annotation.</title>
        <authorList>
            <consortium name="The Broad Institute Genomics Platform"/>
            <consortium name="The Broad Institute Genome Sequencing Center for Infectious Disease"/>
            <person name="Wu L."/>
            <person name="Ma J."/>
        </authorList>
    </citation>
    <scope>NUCLEOTIDE SEQUENCE [LARGE SCALE GENOMIC DNA]</scope>
    <source>
        <strain evidence="10">WYCCWR 12678</strain>
    </source>
</reference>
<dbReference type="Gene3D" id="1.20.1300.10">
    <property type="entry name" value="Fumarate reductase/succinate dehydrogenase, transmembrane subunit"/>
    <property type="match status" value="1"/>
</dbReference>
<evidence type="ECO:0000256" key="5">
    <source>
        <dbReference type="ARBA" id="ARBA00022989"/>
    </source>
</evidence>
<evidence type="ECO:0000256" key="8">
    <source>
        <dbReference type="SAM" id="Phobius"/>
    </source>
</evidence>
<dbReference type="InterPro" id="IPR000701">
    <property type="entry name" value="SuccDH_FuR_B_TM-su"/>
</dbReference>
<dbReference type="SUPFAM" id="SSF81343">
    <property type="entry name" value="Fumarate reductase respiratory complex transmembrane subunits"/>
    <property type="match status" value="1"/>
</dbReference>
<evidence type="ECO:0000256" key="7">
    <source>
        <dbReference type="ARBA" id="ARBA00023136"/>
    </source>
</evidence>
<proteinExistence type="predicted"/>
<accession>A0ABV9PZ15</accession>
<evidence type="ECO:0000313" key="10">
    <source>
        <dbReference type="Proteomes" id="UP001596002"/>
    </source>
</evidence>
<evidence type="ECO:0000256" key="2">
    <source>
        <dbReference type="ARBA" id="ARBA00022617"/>
    </source>
</evidence>
<protein>
    <recommendedName>
        <fullName evidence="11">Succinate dehydrogenase</fullName>
    </recommendedName>
</protein>
<feature type="transmembrane region" description="Helical" evidence="8">
    <location>
        <begin position="108"/>
        <end position="134"/>
    </location>
</feature>
<feature type="transmembrane region" description="Helical" evidence="8">
    <location>
        <begin position="146"/>
        <end position="163"/>
    </location>
</feature>
<evidence type="ECO:0000256" key="3">
    <source>
        <dbReference type="ARBA" id="ARBA00022692"/>
    </source>
</evidence>
<dbReference type="Pfam" id="PF01127">
    <property type="entry name" value="Sdh_cyt"/>
    <property type="match status" value="1"/>
</dbReference>
<gene>
    <name evidence="9" type="ORF">ACFO8Q_09015</name>
</gene>
<keyword evidence="4" id="KW-0479">Metal-binding</keyword>
<evidence type="ECO:0000256" key="4">
    <source>
        <dbReference type="ARBA" id="ARBA00022723"/>
    </source>
</evidence>
<organism evidence="9 10">
    <name type="scientific">Effusibacillus consociatus</name>
    <dbReference type="NCBI Taxonomy" id="1117041"/>
    <lineage>
        <taxon>Bacteria</taxon>
        <taxon>Bacillati</taxon>
        <taxon>Bacillota</taxon>
        <taxon>Bacilli</taxon>
        <taxon>Bacillales</taxon>
        <taxon>Alicyclobacillaceae</taxon>
        <taxon>Effusibacillus</taxon>
    </lineage>
</organism>
<keyword evidence="2" id="KW-0349">Heme</keyword>
<evidence type="ECO:0000256" key="1">
    <source>
        <dbReference type="ARBA" id="ARBA00004370"/>
    </source>
</evidence>
<name>A0ABV9PZ15_9BACL</name>
<keyword evidence="10" id="KW-1185">Reference proteome</keyword>
<dbReference type="RefSeq" id="WP_380025423.1">
    <property type="nucleotide sequence ID" value="NZ_JBHSHC010000064.1"/>
</dbReference>
<comment type="caution">
    <text evidence="9">The sequence shown here is derived from an EMBL/GenBank/DDBJ whole genome shotgun (WGS) entry which is preliminary data.</text>
</comment>
<keyword evidence="6" id="KW-0408">Iron</keyword>
<dbReference type="InterPro" id="IPR004224">
    <property type="entry name" value="Fum_red_B_TM"/>
</dbReference>
<keyword evidence="5 8" id="KW-1133">Transmembrane helix</keyword>
<dbReference type="Proteomes" id="UP001596002">
    <property type="component" value="Unassembled WGS sequence"/>
</dbReference>
<dbReference type="EMBL" id="JBHSHC010000064">
    <property type="protein sequence ID" value="MFC4767501.1"/>
    <property type="molecule type" value="Genomic_DNA"/>
</dbReference>
<feature type="transmembrane region" description="Helical" evidence="8">
    <location>
        <begin position="21"/>
        <end position="47"/>
    </location>
</feature>
<evidence type="ECO:0000256" key="6">
    <source>
        <dbReference type="ARBA" id="ARBA00023004"/>
    </source>
</evidence>
<feature type="transmembrane region" description="Helical" evidence="8">
    <location>
        <begin position="59"/>
        <end position="80"/>
    </location>
</feature>
<sequence>MELQKTTTSSKLEFAADVIQLASGVSLALFLWTHMIFVGSILFGVTVFNRLAAFLEDFYFLHAAVIFIIIAFIAHVGTVLRRIPGRWKDQKIVWQHAKTIKHGDTWSWLFQVVSGSAILILATIHVFVVVYGGIDAKLSSARMHSPFLWFYLSLLILGEYHASVGMYRAAIKWGWMKRQTAKRVFGIATLIFLVIGLVTIGTLYMLGGAV</sequence>
<evidence type="ECO:0008006" key="11">
    <source>
        <dbReference type="Google" id="ProtNLM"/>
    </source>
</evidence>
<evidence type="ECO:0000313" key="9">
    <source>
        <dbReference type="EMBL" id="MFC4767501.1"/>
    </source>
</evidence>